<feature type="compositionally biased region" description="Low complexity" evidence="1">
    <location>
        <begin position="128"/>
        <end position="145"/>
    </location>
</feature>
<name>A0AAV3ZZD0_9GAST</name>
<reference evidence="3 4" key="1">
    <citation type="journal article" date="2021" name="Elife">
        <title>Chloroplast acquisition without the gene transfer in kleptoplastic sea slugs, Plakobranchus ocellatus.</title>
        <authorList>
            <person name="Maeda T."/>
            <person name="Takahashi S."/>
            <person name="Yoshida T."/>
            <person name="Shimamura S."/>
            <person name="Takaki Y."/>
            <person name="Nagai Y."/>
            <person name="Toyoda A."/>
            <person name="Suzuki Y."/>
            <person name="Arimoto A."/>
            <person name="Ishii H."/>
            <person name="Satoh N."/>
            <person name="Nishiyama T."/>
            <person name="Hasebe M."/>
            <person name="Maruyama T."/>
            <person name="Minagawa J."/>
            <person name="Obokata J."/>
            <person name="Shigenobu S."/>
        </authorList>
    </citation>
    <scope>NUCLEOTIDE SEQUENCE [LARGE SCALE GENOMIC DNA]</scope>
</reference>
<comment type="caution">
    <text evidence="3">The sequence shown here is derived from an EMBL/GenBank/DDBJ whole genome shotgun (WGS) entry which is preliminary data.</text>
</comment>
<feature type="chain" id="PRO_5043988414" evidence="2">
    <location>
        <begin position="26"/>
        <end position="226"/>
    </location>
</feature>
<accession>A0AAV3ZZD0</accession>
<keyword evidence="2" id="KW-0732">Signal</keyword>
<dbReference type="AlphaFoldDB" id="A0AAV3ZZD0"/>
<evidence type="ECO:0000256" key="2">
    <source>
        <dbReference type="SAM" id="SignalP"/>
    </source>
</evidence>
<feature type="compositionally biased region" description="Polar residues" evidence="1">
    <location>
        <begin position="79"/>
        <end position="108"/>
    </location>
</feature>
<evidence type="ECO:0000313" key="3">
    <source>
        <dbReference type="EMBL" id="GFO00032.1"/>
    </source>
</evidence>
<feature type="signal peptide" evidence="2">
    <location>
        <begin position="1"/>
        <end position="25"/>
    </location>
</feature>
<feature type="region of interest" description="Disordered" evidence="1">
    <location>
        <begin position="34"/>
        <end position="199"/>
    </location>
</feature>
<evidence type="ECO:0000256" key="1">
    <source>
        <dbReference type="SAM" id="MobiDB-lite"/>
    </source>
</evidence>
<feature type="compositionally biased region" description="Polar residues" evidence="1">
    <location>
        <begin position="115"/>
        <end position="127"/>
    </location>
</feature>
<sequence>MTAKKWILALFGFFAIVCITNVCYCDDNAGAGTDDLDNTTPENCSTTSDVSNDGRCNTSNNIAVDRNRKHIFDNETRSPNDTSTPEPHSTDTTATHSQSPNDLITTISIRPGDEANTTKNDTLPTPKTTSSNGTDDDASTSSDRTPGSDVIPSGNESTSNVNPPDHGDSTAAPGNDTTDAASTVKPPCQDKPAEDPGFPDVIKRRGKMLSFCMMTPLTYGIIISLF</sequence>
<organism evidence="3 4">
    <name type="scientific">Plakobranchus ocellatus</name>
    <dbReference type="NCBI Taxonomy" id="259542"/>
    <lineage>
        <taxon>Eukaryota</taxon>
        <taxon>Metazoa</taxon>
        <taxon>Spiralia</taxon>
        <taxon>Lophotrochozoa</taxon>
        <taxon>Mollusca</taxon>
        <taxon>Gastropoda</taxon>
        <taxon>Heterobranchia</taxon>
        <taxon>Euthyneura</taxon>
        <taxon>Panpulmonata</taxon>
        <taxon>Sacoglossa</taxon>
        <taxon>Placobranchoidea</taxon>
        <taxon>Plakobranchidae</taxon>
        <taxon>Plakobranchus</taxon>
    </lineage>
</organism>
<gene>
    <name evidence="3" type="ORF">PoB_002653700</name>
</gene>
<evidence type="ECO:0000313" key="4">
    <source>
        <dbReference type="Proteomes" id="UP000735302"/>
    </source>
</evidence>
<proteinExistence type="predicted"/>
<feature type="compositionally biased region" description="Polar residues" evidence="1">
    <location>
        <begin position="38"/>
        <end position="62"/>
    </location>
</feature>
<dbReference type="EMBL" id="BLXT01003024">
    <property type="protein sequence ID" value="GFO00032.1"/>
    <property type="molecule type" value="Genomic_DNA"/>
</dbReference>
<protein>
    <submittedName>
        <fullName evidence="3">Uncharacterized protein</fullName>
    </submittedName>
</protein>
<dbReference type="Proteomes" id="UP000735302">
    <property type="component" value="Unassembled WGS sequence"/>
</dbReference>
<keyword evidence="4" id="KW-1185">Reference proteome</keyword>